<evidence type="ECO:0000313" key="1">
    <source>
        <dbReference type="EMBL" id="KAH7138085.1"/>
    </source>
</evidence>
<dbReference type="Proteomes" id="UP000700596">
    <property type="component" value="Unassembled WGS sequence"/>
</dbReference>
<accession>A0A9P9EHT0</accession>
<organism evidence="1 2">
    <name type="scientific">Dendryphion nanum</name>
    <dbReference type="NCBI Taxonomy" id="256645"/>
    <lineage>
        <taxon>Eukaryota</taxon>
        <taxon>Fungi</taxon>
        <taxon>Dikarya</taxon>
        <taxon>Ascomycota</taxon>
        <taxon>Pezizomycotina</taxon>
        <taxon>Dothideomycetes</taxon>
        <taxon>Pleosporomycetidae</taxon>
        <taxon>Pleosporales</taxon>
        <taxon>Torulaceae</taxon>
        <taxon>Dendryphion</taxon>
    </lineage>
</organism>
<dbReference type="EMBL" id="JAGMWT010000001">
    <property type="protein sequence ID" value="KAH7138085.1"/>
    <property type="molecule type" value="Genomic_DNA"/>
</dbReference>
<proteinExistence type="predicted"/>
<reference evidence="1" key="1">
    <citation type="journal article" date="2021" name="Nat. Commun.">
        <title>Genetic determinants of endophytism in the Arabidopsis root mycobiome.</title>
        <authorList>
            <person name="Mesny F."/>
            <person name="Miyauchi S."/>
            <person name="Thiergart T."/>
            <person name="Pickel B."/>
            <person name="Atanasova L."/>
            <person name="Karlsson M."/>
            <person name="Huettel B."/>
            <person name="Barry K.W."/>
            <person name="Haridas S."/>
            <person name="Chen C."/>
            <person name="Bauer D."/>
            <person name="Andreopoulos W."/>
            <person name="Pangilinan J."/>
            <person name="LaButti K."/>
            <person name="Riley R."/>
            <person name="Lipzen A."/>
            <person name="Clum A."/>
            <person name="Drula E."/>
            <person name="Henrissat B."/>
            <person name="Kohler A."/>
            <person name="Grigoriev I.V."/>
            <person name="Martin F.M."/>
            <person name="Hacquard S."/>
        </authorList>
    </citation>
    <scope>NUCLEOTIDE SEQUENCE</scope>
    <source>
        <strain evidence="1">MPI-CAGE-CH-0243</strain>
    </source>
</reference>
<dbReference type="OrthoDB" id="3564658at2759"/>
<keyword evidence="2" id="KW-1185">Reference proteome</keyword>
<gene>
    <name evidence="1" type="ORF">B0J11DRAFT_574095</name>
</gene>
<evidence type="ECO:0000313" key="2">
    <source>
        <dbReference type="Proteomes" id="UP000700596"/>
    </source>
</evidence>
<protein>
    <submittedName>
        <fullName evidence="1">Uncharacterized protein</fullName>
    </submittedName>
</protein>
<dbReference type="InterPro" id="IPR011051">
    <property type="entry name" value="RmlC_Cupin_sf"/>
</dbReference>
<dbReference type="SUPFAM" id="SSF51182">
    <property type="entry name" value="RmlC-like cupins"/>
    <property type="match status" value="1"/>
</dbReference>
<sequence>MSYYTYARKLTNDEQTLVSDGYPYINTNILAPGGKLNPHSHHSHNTHYVISGLLSISKMNFKHVYHFEAGHEAKVTPGLTYHGVAGPEGCTFIEGHRRLSFDTAERFVARGALMRVDEGTPKSFPARRY</sequence>
<comment type="caution">
    <text evidence="1">The sequence shown here is derived from an EMBL/GenBank/DDBJ whole genome shotgun (WGS) entry which is preliminary data.</text>
</comment>
<dbReference type="AlphaFoldDB" id="A0A9P9EHT0"/>
<name>A0A9P9EHT0_9PLEO</name>